<evidence type="ECO:0000313" key="3">
    <source>
        <dbReference type="Proteomes" id="UP000596742"/>
    </source>
</evidence>
<proteinExistence type="predicted"/>
<accession>A0A8B6C1E0</accession>
<dbReference type="AlphaFoldDB" id="A0A8B6C1E0"/>
<keyword evidence="3" id="KW-1185">Reference proteome</keyword>
<protein>
    <submittedName>
        <fullName evidence="2">Uncharacterized protein</fullName>
    </submittedName>
</protein>
<comment type="caution">
    <text evidence="2">The sequence shown here is derived from an EMBL/GenBank/DDBJ whole genome shotgun (WGS) entry which is preliminary data.</text>
</comment>
<reference evidence="2" key="1">
    <citation type="submission" date="2018-11" db="EMBL/GenBank/DDBJ databases">
        <authorList>
            <person name="Alioto T."/>
            <person name="Alioto T."/>
        </authorList>
    </citation>
    <scope>NUCLEOTIDE SEQUENCE</scope>
</reference>
<dbReference type="Proteomes" id="UP000596742">
    <property type="component" value="Unassembled WGS sequence"/>
</dbReference>
<dbReference type="EMBL" id="UYJE01000989">
    <property type="protein sequence ID" value="VDH98271.1"/>
    <property type="molecule type" value="Genomic_DNA"/>
</dbReference>
<organism evidence="2 3">
    <name type="scientific">Mytilus galloprovincialis</name>
    <name type="common">Mediterranean mussel</name>
    <dbReference type="NCBI Taxonomy" id="29158"/>
    <lineage>
        <taxon>Eukaryota</taxon>
        <taxon>Metazoa</taxon>
        <taxon>Spiralia</taxon>
        <taxon>Lophotrochozoa</taxon>
        <taxon>Mollusca</taxon>
        <taxon>Bivalvia</taxon>
        <taxon>Autobranchia</taxon>
        <taxon>Pteriomorphia</taxon>
        <taxon>Mytilida</taxon>
        <taxon>Mytiloidea</taxon>
        <taxon>Mytilidae</taxon>
        <taxon>Mytilinae</taxon>
        <taxon>Mytilus</taxon>
    </lineage>
</organism>
<feature type="signal peptide" evidence="1">
    <location>
        <begin position="1"/>
        <end position="22"/>
    </location>
</feature>
<feature type="chain" id="PRO_5032717464" evidence="1">
    <location>
        <begin position="23"/>
        <end position="201"/>
    </location>
</feature>
<name>A0A8B6C1E0_MYTGA</name>
<evidence type="ECO:0000256" key="1">
    <source>
        <dbReference type="SAM" id="SignalP"/>
    </source>
</evidence>
<gene>
    <name evidence="2" type="ORF">MGAL_10B069471</name>
</gene>
<evidence type="ECO:0000313" key="2">
    <source>
        <dbReference type="EMBL" id="VDH98271.1"/>
    </source>
</evidence>
<sequence>MFNIGMMMCLGYLMLLSNLVYAYGCGDKVTPWNDDGGGNTVYLDRHRVSCGEPGNVINRFKLERARGNKIRYRYTCCKLEGNACVTRGISNAFTSGGNGDLIYLDRQKVECENGVLNEFKLYRKGYSSSYKYGYKCCDLGSSRLSCKKSSTRETDEGTRQNYYLDRQTVACSEGQFLQSFKLQRTNNRRIRYNITCCRVTR</sequence>
<keyword evidence="1" id="KW-0732">Signal</keyword>
<dbReference type="OrthoDB" id="543966at2759"/>